<dbReference type="Proteomes" id="UP000827892">
    <property type="component" value="Chromosome II"/>
</dbReference>
<name>A0AAE9IWJ5_CAEBR</name>
<dbReference type="EMBL" id="CP090892">
    <property type="protein sequence ID" value="ULU08130.1"/>
    <property type="molecule type" value="Genomic_DNA"/>
</dbReference>
<sequence>MEDLQEQHRQEKETMTAEFSKIQAAMGTELTQKEELILELTSKVQGSETNIHSIRKGYEMKMAELQEELKNQKALLEEQRDLEAHRNKEAEKERSSMEQTIKDISTELESLRKEQRSVQMLEEQLEHAACQQRKTIRLPKDSQHLLLCELLGSNPINHFQNLCLFDSQCILVTMLSAWCLTQWMGVQQVSIQIVFFNFSKTYMKLAHQQFVLFVDKSAKSSKGSKQVTHLVHEYQFFFISSFESPLPS</sequence>
<reference evidence="2 3" key="1">
    <citation type="submission" date="2022-05" db="EMBL/GenBank/DDBJ databases">
        <title>Chromosome-level reference genomes for two strains of Caenorhabditis briggsae: an improved platform for comparative genomics.</title>
        <authorList>
            <person name="Stevens L."/>
            <person name="Andersen E.C."/>
        </authorList>
    </citation>
    <scope>NUCLEOTIDE SEQUENCE [LARGE SCALE GENOMIC DNA]</scope>
    <source>
        <strain evidence="2">QX1410_ONT</strain>
        <tissue evidence="2">Whole-organism</tissue>
    </source>
</reference>
<evidence type="ECO:0000256" key="1">
    <source>
        <dbReference type="SAM" id="Coils"/>
    </source>
</evidence>
<organism evidence="2 3">
    <name type="scientific">Caenorhabditis briggsae</name>
    <dbReference type="NCBI Taxonomy" id="6238"/>
    <lineage>
        <taxon>Eukaryota</taxon>
        <taxon>Metazoa</taxon>
        <taxon>Ecdysozoa</taxon>
        <taxon>Nematoda</taxon>
        <taxon>Chromadorea</taxon>
        <taxon>Rhabditida</taxon>
        <taxon>Rhabditina</taxon>
        <taxon>Rhabditomorpha</taxon>
        <taxon>Rhabditoidea</taxon>
        <taxon>Rhabditidae</taxon>
        <taxon>Peloderinae</taxon>
        <taxon>Caenorhabditis</taxon>
    </lineage>
</organism>
<dbReference type="AlphaFoldDB" id="A0AAE9IWJ5"/>
<gene>
    <name evidence="2" type="ORF">L3Y34_019311</name>
</gene>
<accession>A0AAE9IWJ5</accession>
<evidence type="ECO:0000313" key="2">
    <source>
        <dbReference type="EMBL" id="ULU08130.1"/>
    </source>
</evidence>
<feature type="coiled-coil region" evidence="1">
    <location>
        <begin position="55"/>
        <end position="131"/>
    </location>
</feature>
<keyword evidence="1" id="KW-0175">Coiled coil</keyword>
<protein>
    <submittedName>
        <fullName evidence="2">Uncharacterized protein</fullName>
    </submittedName>
</protein>
<proteinExistence type="predicted"/>
<evidence type="ECO:0000313" key="3">
    <source>
        <dbReference type="Proteomes" id="UP000827892"/>
    </source>
</evidence>